<dbReference type="PANTHER" id="PTHR24221">
    <property type="entry name" value="ATP-BINDING CASSETTE SUB-FAMILY B"/>
    <property type="match status" value="1"/>
</dbReference>
<feature type="transmembrane region" description="Helical" evidence="8">
    <location>
        <begin position="66"/>
        <end position="85"/>
    </location>
</feature>
<dbReference type="Gene3D" id="3.40.50.300">
    <property type="entry name" value="P-loop containing nucleotide triphosphate hydrolases"/>
    <property type="match status" value="1"/>
</dbReference>
<protein>
    <submittedName>
        <fullName evidence="11">Thiol reductant ABC exporter subunit CydD</fullName>
    </submittedName>
</protein>
<dbReference type="InterPro" id="IPR011527">
    <property type="entry name" value="ABC1_TM_dom"/>
</dbReference>
<dbReference type="Pfam" id="PF00005">
    <property type="entry name" value="ABC_tran"/>
    <property type="match status" value="1"/>
</dbReference>
<feature type="transmembrane region" description="Helical" evidence="8">
    <location>
        <begin position="145"/>
        <end position="163"/>
    </location>
</feature>
<name>A0ABT3YC83_9HYPH</name>
<dbReference type="SUPFAM" id="SSF52540">
    <property type="entry name" value="P-loop containing nucleoside triphosphate hydrolases"/>
    <property type="match status" value="1"/>
</dbReference>
<dbReference type="CDD" id="cd18584">
    <property type="entry name" value="ABC_6TM_AarD_CydD"/>
    <property type="match status" value="1"/>
</dbReference>
<dbReference type="InterPro" id="IPR039421">
    <property type="entry name" value="Type_1_exporter"/>
</dbReference>
<dbReference type="RefSeq" id="WP_267611439.1">
    <property type="nucleotide sequence ID" value="NZ_JAOVZQ010000001.1"/>
</dbReference>
<dbReference type="InterPro" id="IPR014216">
    <property type="entry name" value="ABC_transptr_CydD"/>
</dbReference>
<evidence type="ECO:0000256" key="7">
    <source>
        <dbReference type="ARBA" id="ARBA00023136"/>
    </source>
</evidence>
<sequence>MPADTTQIPDPQPLPDQRMLGQLTGIAATGVRFASALTVVSALIWPLQAGIVALAIAGLLQPGQGPGPFAAAAGFAGLGVLRALLNYHAEALLFAAGTKIVTEARAEIVRREMRTIASAGAGSIAALASEKLDMLPPYIVRYAPARARVMAVPLVILGLSFWFSWAVGLVLIITGPLIPVFMVLVGLAAKEASQRQMADIGSLNDLLIERLSALADIRLLDAGAKVVTDFSNAAEELRARTMAVLRIAFLSSTVLELFAAIGVAMVAVFVGFSLLGSLSFGSYAAPLSPAAGIFLLLLAPDFYQPLRDVSAAWHDKAAALAVAGEYSTWRSQAPATLTGQGAKVPPLAGPLEIVLHGVAARTGDRLIRFPDMTIRAGESVALMGASGAGKTTLLKLLAGLSTPDEGSIIVCGQNLDAETADAWRARLGWMPQTPHFLNTSLAQNISLGQAGDLDAALRAASIDTVVAALPGGRSARLGETGGGLSGGEARRVTLARAIFARPDLLLADEPTADLDAATAQAVMAGLDTLAKRGSSMIIATHDPVLAARMDRTIMIGSRT</sequence>
<comment type="similarity">
    <text evidence="2">Belongs to the ABC transporter superfamily.</text>
</comment>
<evidence type="ECO:0000259" key="10">
    <source>
        <dbReference type="PROSITE" id="PS50929"/>
    </source>
</evidence>
<dbReference type="PANTHER" id="PTHR24221:SF261">
    <property type="entry name" value="GLUTATHIONE_L-CYSTEINE TRANSPORT SYSTEM ATP-BINDING_PERMEASE PROTEIN CYDD"/>
    <property type="match status" value="1"/>
</dbReference>
<keyword evidence="6 8" id="KW-1133">Transmembrane helix</keyword>
<dbReference type="PROSITE" id="PS50893">
    <property type="entry name" value="ABC_TRANSPORTER_2"/>
    <property type="match status" value="1"/>
</dbReference>
<feature type="domain" description="ABC transporter" evidence="9">
    <location>
        <begin position="351"/>
        <end position="559"/>
    </location>
</feature>
<organism evidence="11 12">
    <name type="scientific">Hoeflea ulvae</name>
    <dbReference type="NCBI Taxonomy" id="2983764"/>
    <lineage>
        <taxon>Bacteria</taxon>
        <taxon>Pseudomonadati</taxon>
        <taxon>Pseudomonadota</taxon>
        <taxon>Alphaproteobacteria</taxon>
        <taxon>Hyphomicrobiales</taxon>
        <taxon>Rhizobiaceae</taxon>
        <taxon>Hoeflea</taxon>
    </lineage>
</organism>
<evidence type="ECO:0000256" key="5">
    <source>
        <dbReference type="ARBA" id="ARBA00022840"/>
    </source>
</evidence>
<reference evidence="11" key="1">
    <citation type="submission" date="2022-10" db="EMBL/GenBank/DDBJ databases">
        <title>Hoeflea sp. J2-29, isolated from marine algae.</title>
        <authorList>
            <person name="Kristyanto S."/>
            <person name="Kim J.M."/>
            <person name="Jeon C.O."/>
        </authorList>
    </citation>
    <scope>NUCLEOTIDE SEQUENCE</scope>
    <source>
        <strain evidence="11">J2-29</strain>
    </source>
</reference>
<proteinExistence type="inferred from homology"/>
<dbReference type="EMBL" id="JAOVZQ010000001">
    <property type="protein sequence ID" value="MCY0093484.1"/>
    <property type="molecule type" value="Genomic_DNA"/>
</dbReference>
<keyword evidence="3 8" id="KW-0812">Transmembrane</keyword>
<keyword evidence="5" id="KW-0067">ATP-binding</keyword>
<evidence type="ECO:0000256" key="4">
    <source>
        <dbReference type="ARBA" id="ARBA00022741"/>
    </source>
</evidence>
<accession>A0ABT3YC83</accession>
<dbReference type="PROSITE" id="PS00211">
    <property type="entry name" value="ABC_TRANSPORTER_1"/>
    <property type="match status" value="1"/>
</dbReference>
<dbReference type="SMART" id="SM00382">
    <property type="entry name" value="AAA"/>
    <property type="match status" value="1"/>
</dbReference>
<dbReference type="NCBIfam" id="TIGR02857">
    <property type="entry name" value="CydD"/>
    <property type="match status" value="1"/>
</dbReference>
<dbReference type="PROSITE" id="PS50929">
    <property type="entry name" value="ABC_TM1F"/>
    <property type="match status" value="1"/>
</dbReference>
<feature type="transmembrane region" description="Helical" evidence="8">
    <location>
        <begin position="247"/>
        <end position="274"/>
    </location>
</feature>
<feature type="transmembrane region" description="Helical" evidence="8">
    <location>
        <begin position="36"/>
        <end position="60"/>
    </location>
</feature>
<dbReference type="InterPro" id="IPR017871">
    <property type="entry name" value="ABC_transporter-like_CS"/>
</dbReference>
<evidence type="ECO:0000256" key="6">
    <source>
        <dbReference type="ARBA" id="ARBA00022989"/>
    </source>
</evidence>
<feature type="transmembrane region" description="Helical" evidence="8">
    <location>
        <begin position="169"/>
        <end position="189"/>
    </location>
</feature>
<evidence type="ECO:0000313" key="11">
    <source>
        <dbReference type="EMBL" id="MCY0093484.1"/>
    </source>
</evidence>
<dbReference type="InterPro" id="IPR003439">
    <property type="entry name" value="ABC_transporter-like_ATP-bd"/>
</dbReference>
<gene>
    <name evidence="11" type="primary">cydD</name>
    <name evidence="11" type="ORF">OEG82_05540</name>
</gene>
<dbReference type="InterPro" id="IPR003593">
    <property type="entry name" value="AAA+_ATPase"/>
</dbReference>
<keyword evidence="12" id="KW-1185">Reference proteome</keyword>
<dbReference type="SUPFAM" id="SSF90123">
    <property type="entry name" value="ABC transporter transmembrane region"/>
    <property type="match status" value="1"/>
</dbReference>
<dbReference type="InterPro" id="IPR036640">
    <property type="entry name" value="ABC1_TM_sf"/>
</dbReference>
<dbReference type="InterPro" id="IPR027417">
    <property type="entry name" value="P-loop_NTPase"/>
</dbReference>
<feature type="domain" description="ABC transmembrane type-1" evidence="10">
    <location>
        <begin position="33"/>
        <end position="318"/>
    </location>
</feature>
<comment type="caution">
    <text evidence="11">The sequence shown here is derived from an EMBL/GenBank/DDBJ whole genome shotgun (WGS) entry which is preliminary data.</text>
</comment>
<keyword evidence="4" id="KW-0547">Nucleotide-binding</keyword>
<keyword evidence="7 8" id="KW-0472">Membrane</keyword>
<evidence type="ECO:0000313" key="12">
    <source>
        <dbReference type="Proteomes" id="UP001081283"/>
    </source>
</evidence>
<evidence type="ECO:0000259" key="9">
    <source>
        <dbReference type="PROSITE" id="PS50893"/>
    </source>
</evidence>
<comment type="subcellular location">
    <subcellularLocation>
        <location evidence="1">Cell membrane</location>
        <topology evidence="1">Multi-pass membrane protein</topology>
    </subcellularLocation>
</comment>
<dbReference type="Gene3D" id="1.20.1560.10">
    <property type="entry name" value="ABC transporter type 1, transmembrane domain"/>
    <property type="match status" value="1"/>
</dbReference>
<evidence type="ECO:0000256" key="3">
    <source>
        <dbReference type="ARBA" id="ARBA00022692"/>
    </source>
</evidence>
<evidence type="ECO:0000256" key="8">
    <source>
        <dbReference type="SAM" id="Phobius"/>
    </source>
</evidence>
<dbReference type="Proteomes" id="UP001081283">
    <property type="component" value="Unassembled WGS sequence"/>
</dbReference>
<feature type="transmembrane region" description="Helical" evidence="8">
    <location>
        <begin position="280"/>
        <end position="299"/>
    </location>
</feature>
<evidence type="ECO:0000256" key="1">
    <source>
        <dbReference type="ARBA" id="ARBA00004651"/>
    </source>
</evidence>
<evidence type="ECO:0000256" key="2">
    <source>
        <dbReference type="ARBA" id="ARBA00005417"/>
    </source>
</evidence>
<dbReference type="Pfam" id="PF00664">
    <property type="entry name" value="ABC_membrane"/>
    <property type="match status" value="1"/>
</dbReference>